<comment type="caution">
    <text evidence="1">The sequence shown here is derived from an EMBL/GenBank/DDBJ whole genome shotgun (WGS) entry which is preliminary data.</text>
</comment>
<dbReference type="RefSeq" id="WP_063089320.1">
    <property type="nucleotide sequence ID" value="NZ_JPWI01000002.1"/>
</dbReference>
<dbReference type="Proteomes" id="UP000252255">
    <property type="component" value="Unassembled WGS sequence"/>
</dbReference>
<reference evidence="1 2" key="1">
    <citation type="submission" date="2014-07" db="EMBL/GenBank/DDBJ databases">
        <title>Draft genome sequence of Thalassospira profundimaris PR54-5.</title>
        <authorList>
            <person name="Lai Q."/>
            <person name="Shao Z."/>
        </authorList>
    </citation>
    <scope>NUCLEOTIDE SEQUENCE [LARGE SCALE GENOMIC DNA]</scope>
    <source>
        <strain evidence="1 2">PR54-5</strain>
    </source>
</reference>
<dbReference type="AlphaFoldDB" id="A0A367X4R4"/>
<accession>A0A367X4R4</accession>
<dbReference type="EMBL" id="JPWI01000002">
    <property type="protein sequence ID" value="RCK47741.1"/>
    <property type="molecule type" value="Genomic_DNA"/>
</dbReference>
<gene>
    <name evidence="1" type="ORF">TH30_04575</name>
</gene>
<organism evidence="1 2">
    <name type="scientific">Thalassospira profundimaris</name>
    <dbReference type="NCBI Taxonomy" id="502049"/>
    <lineage>
        <taxon>Bacteria</taxon>
        <taxon>Pseudomonadati</taxon>
        <taxon>Pseudomonadota</taxon>
        <taxon>Alphaproteobacteria</taxon>
        <taxon>Rhodospirillales</taxon>
        <taxon>Thalassospiraceae</taxon>
        <taxon>Thalassospira</taxon>
    </lineage>
</organism>
<protein>
    <submittedName>
        <fullName evidence="1">Uncharacterized protein</fullName>
    </submittedName>
</protein>
<evidence type="ECO:0000313" key="1">
    <source>
        <dbReference type="EMBL" id="RCK47741.1"/>
    </source>
</evidence>
<proteinExistence type="predicted"/>
<sequence>MTILKDCNLRELIIGGMLEAREKVSEDFERASKIERHFYSDDDRSTMREQLAEYDAFLHEPDRWFHSLASTFPHGQSE</sequence>
<name>A0A367X4R4_9PROT</name>
<evidence type="ECO:0000313" key="2">
    <source>
        <dbReference type="Proteomes" id="UP000252255"/>
    </source>
</evidence>
<dbReference type="OrthoDB" id="9862615at2"/>